<dbReference type="InterPro" id="IPR036322">
    <property type="entry name" value="WD40_repeat_dom_sf"/>
</dbReference>
<dbReference type="STRING" id="1764295.A0A5B8MFL1"/>
<name>A0A5B8MFL1_9CHLO</name>
<dbReference type="InterPro" id="IPR015943">
    <property type="entry name" value="WD40/YVTN_repeat-like_dom_sf"/>
</dbReference>
<dbReference type="GO" id="GO:0006888">
    <property type="term" value="P:endoplasmic reticulum to Golgi vesicle-mediated transport"/>
    <property type="evidence" value="ECO:0007669"/>
    <property type="project" value="TreeGrafter"/>
</dbReference>
<dbReference type="EMBL" id="CP031035">
    <property type="protein sequence ID" value="QDZ19226.1"/>
    <property type="molecule type" value="Genomic_DNA"/>
</dbReference>
<feature type="compositionally biased region" description="Low complexity" evidence="3">
    <location>
        <begin position="804"/>
        <end position="813"/>
    </location>
</feature>
<proteinExistence type="predicted"/>
<keyword evidence="2" id="KW-0677">Repeat</keyword>
<evidence type="ECO:0000313" key="4">
    <source>
        <dbReference type="EMBL" id="QDZ19226.1"/>
    </source>
</evidence>
<dbReference type="SMART" id="SM00320">
    <property type="entry name" value="WD40"/>
    <property type="match status" value="5"/>
</dbReference>
<dbReference type="InterPro" id="IPR001680">
    <property type="entry name" value="WD40_rpt"/>
</dbReference>
<reference evidence="4 5" key="1">
    <citation type="submission" date="2018-07" db="EMBL/GenBank/DDBJ databases">
        <title>The complete nuclear genome of the prasinophyte Chloropicon primus (CCMP1205).</title>
        <authorList>
            <person name="Pombert J.-F."/>
            <person name="Otis C."/>
            <person name="Turmel M."/>
            <person name="Lemieux C."/>
        </authorList>
    </citation>
    <scope>NUCLEOTIDE SEQUENCE [LARGE SCALE GENOMIC DNA]</scope>
    <source>
        <strain evidence="4 5">CCMP1205</strain>
    </source>
</reference>
<dbReference type="PANTHER" id="PTHR19876:SF20">
    <property type="entry name" value="PRE-MRNA-SPLICING FACTOR PRP46-LIKE"/>
    <property type="match status" value="1"/>
</dbReference>
<organism evidence="4 5">
    <name type="scientific">Chloropicon primus</name>
    <dbReference type="NCBI Taxonomy" id="1764295"/>
    <lineage>
        <taxon>Eukaryota</taxon>
        <taxon>Viridiplantae</taxon>
        <taxon>Chlorophyta</taxon>
        <taxon>Chloropicophyceae</taxon>
        <taxon>Chloropicales</taxon>
        <taxon>Chloropicaceae</taxon>
        <taxon>Chloropicon</taxon>
    </lineage>
</organism>
<evidence type="ECO:0000313" key="5">
    <source>
        <dbReference type="Proteomes" id="UP000316726"/>
    </source>
</evidence>
<feature type="region of interest" description="Disordered" evidence="3">
    <location>
        <begin position="397"/>
        <end position="549"/>
    </location>
</feature>
<feature type="region of interest" description="Disordered" evidence="3">
    <location>
        <begin position="1437"/>
        <end position="1482"/>
    </location>
</feature>
<feature type="compositionally biased region" description="Basic and acidic residues" evidence="3">
    <location>
        <begin position="947"/>
        <end position="958"/>
    </location>
</feature>
<evidence type="ECO:0000256" key="1">
    <source>
        <dbReference type="ARBA" id="ARBA00022574"/>
    </source>
</evidence>
<feature type="region of interest" description="Disordered" evidence="3">
    <location>
        <begin position="1"/>
        <end position="28"/>
    </location>
</feature>
<feature type="compositionally biased region" description="Basic and acidic residues" evidence="3">
    <location>
        <begin position="814"/>
        <end position="833"/>
    </location>
</feature>
<feature type="region of interest" description="Disordered" evidence="3">
    <location>
        <begin position="921"/>
        <end position="958"/>
    </location>
</feature>
<keyword evidence="5" id="KW-1185">Reference proteome</keyword>
<keyword evidence="1" id="KW-0853">WD repeat</keyword>
<feature type="compositionally biased region" description="Basic and acidic residues" evidence="3">
    <location>
        <begin position="921"/>
        <end position="930"/>
    </location>
</feature>
<feature type="compositionally biased region" description="Basic and acidic residues" evidence="3">
    <location>
        <begin position="747"/>
        <end position="803"/>
    </location>
</feature>
<feature type="compositionally biased region" description="Basic and acidic residues" evidence="3">
    <location>
        <begin position="655"/>
        <end position="683"/>
    </location>
</feature>
<dbReference type="GO" id="GO:0006891">
    <property type="term" value="P:intra-Golgi vesicle-mediated transport"/>
    <property type="evidence" value="ECO:0007669"/>
    <property type="project" value="TreeGrafter"/>
</dbReference>
<feature type="region of interest" description="Disordered" evidence="3">
    <location>
        <begin position="641"/>
        <end position="696"/>
    </location>
</feature>
<dbReference type="GO" id="GO:0006886">
    <property type="term" value="P:intracellular protein transport"/>
    <property type="evidence" value="ECO:0007669"/>
    <property type="project" value="TreeGrafter"/>
</dbReference>
<evidence type="ECO:0000256" key="3">
    <source>
        <dbReference type="SAM" id="MobiDB-lite"/>
    </source>
</evidence>
<dbReference type="GO" id="GO:0030126">
    <property type="term" value="C:COPI vesicle coat"/>
    <property type="evidence" value="ECO:0007669"/>
    <property type="project" value="TreeGrafter"/>
</dbReference>
<feature type="compositionally biased region" description="Basic and acidic residues" evidence="3">
    <location>
        <begin position="412"/>
        <end position="494"/>
    </location>
</feature>
<feature type="compositionally biased region" description="Basic and acidic residues" evidence="3">
    <location>
        <begin position="720"/>
        <end position="739"/>
    </location>
</feature>
<dbReference type="PANTHER" id="PTHR19876">
    <property type="entry name" value="COATOMER"/>
    <property type="match status" value="1"/>
</dbReference>
<gene>
    <name evidence="4" type="ORF">A3770_02p17440</name>
</gene>
<evidence type="ECO:0000256" key="2">
    <source>
        <dbReference type="ARBA" id="ARBA00022737"/>
    </source>
</evidence>
<accession>A0A5B8MFL1</accession>
<feature type="compositionally biased region" description="Basic and acidic residues" evidence="3">
    <location>
        <begin position="502"/>
        <end position="542"/>
    </location>
</feature>
<dbReference type="SUPFAM" id="SSF50978">
    <property type="entry name" value="WD40 repeat-like"/>
    <property type="match status" value="1"/>
</dbReference>
<dbReference type="GO" id="GO:0006890">
    <property type="term" value="P:retrograde vesicle-mediated transport, Golgi to endoplasmic reticulum"/>
    <property type="evidence" value="ECO:0007669"/>
    <property type="project" value="TreeGrafter"/>
</dbReference>
<dbReference type="OrthoDB" id="2020629at2759"/>
<dbReference type="Proteomes" id="UP000316726">
    <property type="component" value="Chromosome 2"/>
</dbReference>
<protein>
    <submittedName>
        <fullName evidence="4">Uncharacterized protein</fullName>
    </submittedName>
</protein>
<dbReference type="InterPro" id="IPR050844">
    <property type="entry name" value="Coatomer_complex_subunit"/>
</dbReference>
<feature type="region of interest" description="Disordered" evidence="3">
    <location>
        <begin position="720"/>
        <end position="833"/>
    </location>
</feature>
<dbReference type="Gene3D" id="2.130.10.10">
    <property type="entry name" value="YVTN repeat-like/Quinoprotein amine dehydrogenase"/>
    <property type="match status" value="1"/>
</dbReference>
<sequence>MNSLSGSALARRRMGRPGGKDETEAPASISEDALSWATVSEAASTSLASVKTVSFDPSSRTLFATHKTGNVLLWDWESGGFETFLAVDKDRDDMVHAVLCVGDTLWVSSGKGKIILYDIATVKTVTKVVAHTAEVFCMRRVSGTGVAKVLTGSIDFVVKIWDEDAMLVSHSSHHHGAILCAVQVRAPRLGRDLDHPQIWTGSHDGTVFKWNDTNKDGEVSKEEGATLKHATSEAVTCLEQVNDYIWAGTERGKLVIWDLDEEEPVCEIPAHKERISSVCDMGRSAWSAGADKVILGWSARSLPVRPKMLYKVDAEIGYVKNMIRINWGLWVFHSKGLAIYSAASSLEDAQDRCEQLLEEKDRLASKMKDLADDVAHGKAVEDSLEHQLRTLSARQEKAKAELANTKGQLADTRSELEEAKKKHEDSAKEASEDMQRKDDQAKAKEAELDGLKQKLGELEAKSRDAKDLAKKQEQKLAEELQAKQEELASKEMELAAKGSSAIEEKERLEGELSSKASELEKKEQDMSSLQKRLEEEKREKDATVATLQSEFEVKLQRETEAKEGEIEKLRAELQAKAEKEQREKEGEIAALKERMRAQLEAEKTQRDGELADLRTKLQAELDAEREDNKREIESLLNRIGELESRAENSAGENQKLLESKDREKMGLEQELAEALRGKDEAEKQAGSLQDQVSRNLEDIKRFQDQITGLNDKMSALESELKKRESELADKSSEVEKLENEQSSLRETSTKTLDDALAKSQAEREDMEGKLNTEIKGLQDKLADISRSRDEGLRDSEGKLREAEASVSSLQESLSKSETDNARLENENSKLAEDVKNLRSNHAKTLLLAGSKHQELLARSRKEMEEKSLQYEKTIEAKDAEIKDLQNKHSEACGEYEERLKEVEEARDGREAEMAGEIDKLQEELQEKEGECSQQRSHAQEKEEEYESTIRSKDEAHRSEVAELEGKVRECEDLLENQKGDLLQCQADYEEKLKNERDETKKIKDLYDASQATARLLEEDLGKILAEFDLAESRIKEYQEMVNALRAIHEEQAKIVAEKHEREKVGLRQQIADLKDEIAGIHSAHATELREQKERLEESKRKMLEKHRVEIESFDKRLEEQNREFSDRRTEILQQYKSEIELLNRTTKEVEQKLLLHIQRIEGEKKDLEAELSRTKEELQKHAYNEDMLSNKNSSLISRNDELEGSAMQHAAEKERIFMELEDLRSLVESTRGANPLAYANMFHPDGVDVALYMRTLKQDIFTTISGLNKDLGGLKHELDVRDKSIVSLGDEVKALEEGLEKKRKKKRKWKMAYLRLSATHAEELNGLQSQLQQTSDQLQNQQASCKKVQQALRQAAHQLQHAKKLEGALDQAQEEYGQLLTKLSSVRQQAESEKRQSQEVITALQSELGAKTRVFEQAMSEMNSEVNELKQMKRKQEQKHAAHEAALRYEEEARARRKKVVEPSDDAKENFKERERYSGFVC</sequence>